<keyword evidence="3" id="KW-1185">Reference proteome</keyword>
<dbReference type="Proteomes" id="UP001252270">
    <property type="component" value="Unassembled WGS sequence"/>
</dbReference>
<proteinExistence type="predicted"/>
<evidence type="ECO:0000313" key="2">
    <source>
        <dbReference type="EMBL" id="MDR5894425.1"/>
    </source>
</evidence>
<dbReference type="RefSeq" id="WP_309637717.1">
    <property type="nucleotide sequence ID" value="NZ_JARWAL010000040.1"/>
</dbReference>
<protein>
    <submittedName>
        <fullName evidence="2">Uncharacterized protein</fullName>
    </submittedName>
</protein>
<evidence type="ECO:0000313" key="3">
    <source>
        <dbReference type="Proteomes" id="UP001252270"/>
    </source>
</evidence>
<reference evidence="2 3" key="1">
    <citation type="submission" date="2023-04" db="EMBL/GenBank/DDBJ databases">
        <title>A long-awaited taxogenomic arrangement of the family Halomonadaceae.</title>
        <authorList>
            <person name="De La Haba R."/>
            <person name="Chuvochina M."/>
            <person name="Wittouck S."/>
            <person name="Arahal D.R."/>
            <person name="Sanchez-Porro C."/>
            <person name="Hugenholtz P."/>
            <person name="Ventosa A."/>
        </authorList>
    </citation>
    <scope>NUCLEOTIDE SEQUENCE [LARGE SCALE GENOMIC DNA]</scope>
    <source>
        <strain evidence="2 3">DSM 17332</strain>
    </source>
</reference>
<sequence>ELTAEERELLQGDSTMSLTATASFPEDLAGELTVLVNYQTEEGDEQYLGGARYADGDILPVDQHGRATSSGAQDVVGGTTPSVHAGSEFTLEPSGERMTMFLEANFEALGGRFEANLLYVSGADSVHREDYVMELAR</sequence>
<dbReference type="EMBL" id="JARWAL010000040">
    <property type="protein sequence ID" value="MDR5894425.1"/>
    <property type="molecule type" value="Genomic_DNA"/>
</dbReference>
<accession>A0ABU1GQV8</accession>
<gene>
    <name evidence="2" type="ORF">QC820_16690</name>
</gene>
<feature type="region of interest" description="Disordered" evidence="1">
    <location>
        <begin position="61"/>
        <end position="89"/>
    </location>
</feature>
<name>A0ABU1GQV8_9GAMM</name>
<comment type="caution">
    <text evidence="2">The sequence shown here is derived from an EMBL/GenBank/DDBJ whole genome shotgun (WGS) entry which is preliminary data.</text>
</comment>
<organism evidence="2 3">
    <name type="scientific">Halomonas mongoliensis</name>
    <dbReference type="NCBI Taxonomy" id="321265"/>
    <lineage>
        <taxon>Bacteria</taxon>
        <taxon>Pseudomonadati</taxon>
        <taxon>Pseudomonadota</taxon>
        <taxon>Gammaproteobacteria</taxon>
        <taxon>Oceanospirillales</taxon>
        <taxon>Halomonadaceae</taxon>
        <taxon>Halomonas</taxon>
    </lineage>
</organism>
<feature type="non-terminal residue" evidence="2">
    <location>
        <position position="1"/>
    </location>
</feature>
<evidence type="ECO:0000256" key="1">
    <source>
        <dbReference type="SAM" id="MobiDB-lite"/>
    </source>
</evidence>